<protein>
    <submittedName>
        <fullName evidence="3">Uncharacterized protein</fullName>
    </submittedName>
</protein>
<evidence type="ECO:0000256" key="2">
    <source>
        <dbReference type="SAM" id="SignalP"/>
    </source>
</evidence>
<organism evidence="3 4">
    <name type="scientific">Niveibacterium umoris</name>
    <dbReference type="NCBI Taxonomy" id="1193620"/>
    <lineage>
        <taxon>Bacteria</taxon>
        <taxon>Pseudomonadati</taxon>
        <taxon>Pseudomonadota</taxon>
        <taxon>Betaproteobacteria</taxon>
        <taxon>Rhodocyclales</taxon>
        <taxon>Rhodocyclaceae</taxon>
        <taxon>Niveibacterium</taxon>
    </lineage>
</organism>
<keyword evidence="1" id="KW-1133">Transmembrane helix</keyword>
<keyword evidence="1" id="KW-0812">Transmembrane</keyword>
<evidence type="ECO:0000256" key="1">
    <source>
        <dbReference type="SAM" id="Phobius"/>
    </source>
</evidence>
<name>A0A840BRN2_9RHOO</name>
<accession>A0A840BRN2</accession>
<reference evidence="3 4" key="1">
    <citation type="submission" date="2020-08" db="EMBL/GenBank/DDBJ databases">
        <title>Genomic Encyclopedia of Type Strains, Phase IV (KMG-IV): sequencing the most valuable type-strain genomes for metagenomic binning, comparative biology and taxonomic classification.</title>
        <authorList>
            <person name="Goeker M."/>
        </authorList>
    </citation>
    <scope>NUCLEOTIDE SEQUENCE [LARGE SCALE GENOMIC DNA]</scope>
    <source>
        <strain evidence="3 4">DSM 106739</strain>
    </source>
</reference>
<feature type="chain" id="PRO_5032315096" evidence="2">
    <location>
        <begin position="19"/>
        <end position="425"/>
    </location>
</feature>
<gene>
    <name evidence="3" type="ORF">GGR36_002365</name>
</gene>
<dbReference type="AlphaFoldDB" id="A0A840BRN2"/>
<feature type="transmembrane region" description="Helical" evidence="1">
    <location>
        <begin position="66"/>
        <end position="84"/>
    </location>
</feature>
<keyword evidence="2" id="KW-0732">Signal</keyword>
<evidence type="ECO:0000313" key="4">
    <source>
        <dbReference type="Proteomes" id="UP000561045"/>
    </source>
</evidence>
<feature type="transmembrane region" description="Helical" evidence="1">
    <location>
        <begin position="28"/>
        <end position="54"/>
    </location>
</feature>
<keyword evidence="1" id="KW-0472">Membrane</keyword>
<dbReference type="EMBL" id="JACIET010000001">
    <property type="protein sequence ID" value="MBB4013057.1"/>
    <property type="molecule type" value="Genomic_DNA"/>
</dbReference>
<dbReference type="Proteomes" id="UP000561045">
    <property type="component" value="Unassembled WGS sequence"/>
</dbReference>
<evidence type="ECO:0000313" key="3">
    <source>
        <dbReference type="EMBL" id="MBB4013057.1"/>
    </source>
</evidence>
<sequence>MRATAGVIALLGSGLVCAAPTPPGAEIIVMLGLGGIVFAIAVVLAFIAFLGYVAGGSTGAERALKVSVAALGVFALGAFCIAKYQDLRRSHQLSEYRAALRSQCMTDVIERGTSAALPVDRVYVLRSQRHQSGWPTESFSFNGASSIVAFVGEEPKHLAPNEALIEMDVQDRAAVSGSAYSMLSVETRVSTGRQGLIAARTSLLNCVPEDQEVAVERFARRALVFEGSLLRAVSDPSALAPTEYPIARFAGDLERGRFEIANDFLLIHGDGAWWLPPPAWACERTPILGSNGRDAFNCRRESGEVLRDDGLTRAYGLKRAGNGWLVIQAPLLENGGSGVEVSTVVVQQRSDTGRVVRTWNVRIPTFPGQQKSRAPIIGDLRLVDANIEIVWLTEQLSDPNTFKLTRWYTRKSVLTFPYSQEWKPL</sequence>
<proteinExistence type="predicted"/>
<comment type="caution">
    <text evidence="3">The sequence shown here is derived from an EMBL/GenBank/DDBJ whole genome shotgun (WGS) entry which is preliminary data.</text>
</comment>
<keyword evidence="4" id="KW-1185">Reference proteome</keyword>
<dbReference type="RefSeq" id="WP_183634814.1">
    <property type="nucleotide sequence ID" value="NZ_BAABLE010000011.1"/>
</dbReference>
<feature type="signal peptide" evidence="2">
    <location>
        <begin position="1"/>
        <end position="18"/>
    </location>
</feature>